<accession>A0A5B7FB76</accession>
<sequence length="92" mass="9814">MAIAPGDFQLPGPPLLPPEYSSGSATTYGFSREGSCGSSLVASPSMVLHTTTMDSQLPVFGKQLSSQLFDDQTTEISLPSCVEFLCQALRRK</sequence>
<dbReference type="EMBL" id="VSRR010006488">
    <property type="protein sequence ID" value="MPC44910.1"/>
    <property type="molecule type" value="Genomic_DNA"/>
</dbReference>
<gene>
    <name evidence="2" type="ORF">E2C01_038590</name>
</gene>
<protein>
    <submittedName>
        <fullName evidence="2">Uncharacterized protein</fullName>
    </submittedName>
</protein>
<dbReference type="AlphaFoldDB" id="A0A5B7FB76"/>
<keyword evidence="3" id="KW-1185">Reference proteome</keyword>
<evidence type="ECO:0000256" key="1">
    <source>
        <dbReference type="SAM" id="MobiDB-lite"/>
    </source>
</evidence>
<proteinExistence type="predicted"/>
<feature type="region of interest" description="Disordered" evidence="1">
    <location>
        <begin position="1"/>
        <end position="24"/>
    </location>
</feature>
<evidence type="ECO:0000313" key="3">
    <source>
        <dbReference type="Proteomes" id="UP000324222"/>
    </source>
</evidence>
<name>A0A5B7FB76_PORTR</name>
<evidence type="ECO:0000313" key="2">
    <source>
        <dbReference type="EMBL" id="MPC44910.1"/>
    </source>
</evidence>
<reference evidence="2 3" key="1">
    <citation type="submission" date="2019-05" db="EMBL/GenBank/DDBJ databases">
        <title>Another draft genome of Portunus trituberculatus and its Hox gene families provides insights of decapod evolution.</title>
        <authorList>
            <person name="Jeong J.-H."/>
            <person name="Song I."/>
            <person name="Kim S."/>
            <person name="Choi T."/>
            <person name="Kim D."/>
            <person name="Ryu S."/>
            <person name="Kim W."/>
        </authorList>
    </citation>
    <scope>NUCLEOTIDE SEQUENCE [LARGE SCALE GENOMIC DNA]</scope>
    <source>
        <tissue evidence="2">Muscle</tissue>
    </source>
</reference>
<comment type="caution">
    <text evidence="2">The sequence shown here is derived from an EMBL/GenBank/DDBJ whole genome shotgun (WGS) entry which is preliminary data.</text>
</comment>
<dbReference type="Proteomes" id="UP000324222">
    <property type="component" value="Unassembled WGS sequence"/>
</dbReference>
<organism evidence="2 3">
    <name type="scientific">Portunus trituberculatus</name>
    <name type="common">Swimming crab</name>
    <name type="synonym">Neptunus trituberculatus</name>
    <dbReference type="NCBI Taxonomy" id="210409"/>
    <lineage>
        <taxon>Eukaryota</taxon>
        <taxon>Metazoa</taxon>
        <taxon>Ecdysozoa</taxon>
        <taxon>Arthropoda</taxon>
        <taxon>Crustacea</taxon>
        <taxon>Multicrustacea</taxon>
        <taxon>Malacostraca</taxon>
        <taxon>Eumalacostraca</taxon>
        <taxon>Eucarida</taxon>
        <taxon>Decapoda</taxon>
        <taxon>Pleocyemata</taxon>
        <taxon>Brachyura</taxon>
        <taxon>Eubrachyura</taxon>
        <taxon>Portunoidea</taxon>
        <taxon>Portunidae</taxon>
        <taxon>Portuninae</taxon>
        <taxon>Portunus</taxon>
    </lineage>
</organism>